<dbReference type="PANTHER" id="PTHR24416:SF611">
    <property type="entry name" value="TYROSINE-PROTEIN KINASE TRANSMEMBRANE RECEPTOR ROR"/>
    <property type="match status" value="1"/>
</dbReference>
<keyword evidence="1" id="KW-0472">Membrane</keyword>
<dbReference type="InterPro" id="IPR020635">
    <property type="entry name" value="Tyr_kinase_cat_dom"/>
</dbReference>
<dbReference type="GO" id="GO:0043235">
    <property type="term" value="C:receptor complex"/>
    <property type="evidence" value="ECO:0007669"/>
    <property type="project" value="TreeGrafter"/>
</dbReference>
<dbReference type="GO" id="GO:0005886">
    <property type="term" value="C:plasma membrane"/>
    <property type="evidence" value="ECO:0007669"/>
    <property type="project" value="TreeGrafter"/>
</dbReference>
<evidence type="ECO:0000313" key="3">
    <source>
        <dbReference type="EMBL" id="SSX31362.1"/>
    </source>
</evidence>
<sequence>MTIAVTPEMTDEHHWIVYTIMGISFIVILAFIIFRLNKCFAKCIKTPRINSIITTENPILYRNQQSTSHPLQNITAIMVNNDDQAVAVPIQNNQNKLHEYAFEDFLLIRGEQISDGSFGPAYRGTLKKGAIEKTVAIKLINTSETQVIITDISTVLKLEHPNIVKIHGCKIDPRNSNIHIIITEYVAKGSILKYLETFNIQDNSNFKHFLEVTKDIAKGLEYLFSQDIVHRDLAARNILVTEDNHAKISFFGLARLCNVNGVYQCMRSYAPEVIGENYTFTKMSDIWSFGVTMYEIFYYGKAPYQDVKSFKDLIKLIKTRPLEKPYKCPDEIYEKLMLPCWKIDPEERPEINQILITIDELLTENPIYHRNQQSTSHPSQNIAAIMVNNDDQAVTVPIQNNQNKLYEYAFEDFLLIRGEQISEGSFGPAYRGTLKKGGVEKTVAIKLINTTETQKGISTMLKLEHPNVVKMHGYKIDPENFNIHIIIMEYVAKGSILKYLKTFNIRDNSNFKHFLELTKDIAKGLEYLFSQDIVHRDLVARNILVTEDNHAKIGLARHSNDHGVYPIKWCSPEVIDKKIYTKMSDIWSFGVTMYEIFSYGKAPYQHVKSLEDFLELIDLIKTRPLQKPNECPDEIYEKLMLPCWKIDPEERPAINQILITIDELLASFEIS</sequence>
<dbReference type="PROSITE" id="PS50011">
    <property type="entry name" value="PROTEIN_KINASE_DOM"/>
    <property type="match status" value="2"/>
</dbReference>
<dbReference type="Gene3D" id="1.10.510.10">
    <property type="entry name" value="Transferase(Phosphotransferase) domain 1"/>
    <property type="match status" value="2"/>
</dbReference>
<feature type="domain" description="Protein kinase" evidence="2">
    <location>
        <begin position="107"/>
        <end position="362"/>
    </location>
</feature>
<dbReference type="InterPro" id="IPR001245">
    <property type="entry name" value="Ser-Thr/Tyr_kinase_cat_dom"/>
</dbReference>
<dbReference type="SUPFAM" id="SSF56112">
    <property type="entry name" value="Protein kinase-like (PK-like)"/>
    <property type="match status" value="2"/>
</dbReference>
<dbReference type="PANTHER" id="PTHR24416">
    <property type="entry name" value="TYROSINE-PROTEIN KINASE RECEPTOR"/>
    <property type="match status" value="1"/>
</dbReference>
<feature type="transmembrane region" description="Helical" evidence="1">
    <location>
        <begin position="15"/>
        <end position="36"/>
    </location>
</feature>
<name>A0A336MLS6_CULSO</name>
<dbReference type="CDD" id="cd00192">
    <property type="entry name" value="PTKc"/>
    <property type="match status" value="1"/>
</dbReference>
<dbReference type="SMART" id="SM00219">
    <property type="entry name" value="TyrKc"/>
    <property type="match status" value="2"/>
</dbReference>
<evidence type="ECO:0000259" key="2">
    <source>
        <dbReference type="PROSITE" id="PS50011"/>
    </source>
</evidence>
<dbReference type="PROSITE" id="PS00109">
    <property type="entry name" value="PROTEIN_KINASE_TYR"/>
    <property type="match status" value="1"/>
</dbReference>
<reference evidence="3" key="1">
    <citation type="submission" date="2018-07" db="EMBL/GenBank/DDBJ databases">
        <authorList>
            <person name="Quirk P.G."/>
            <person name="Krulwich T.A."/>
        </authorList>
    </citation>
    <scope>NUCLEOTIDE SEQUENCE</scope>
</reference>
<dbReference type="AlphaFoldDB" id="A0A336MLS6"/>
<dbReference type="VEuPathDB" id="VectorBase:CSON003569"/>
<dbReference type="InterPro" id="IPR008266">
    <property type="entry name" value="Tyr_kinase_AS"/>
</dbReference>
<gene>
    <name evidence="3" type="primary">CSON003569</name>
</gene>
<evidence type="ECO:0000256" key="1">
    <source>
        <dbReference type="SAM" id="Phobius"/>
    </source>
</evidence>
<keyword evidence="1" id="KW-0812">Transmembrane</keyword>
<organism evidence="3">
    <name type="scientific">Culicoides sonorensis</name>
    <name type="common">Biting midge</name>
    <dbReference type="NCBI Taxonomy" id="179676"/>
    <lineage>
        <taxon>Eukaryota</taxon>
        <taxon>Metazoa</taxon>
        <taxon>Ecdysozoa</taxon>
        <taxon>Arthropoda</taxon>
        <taxon>Hexapoda</taxon>
        <taxon>Insecta</taxon>
        <taxon>Pterygota</taxon>
        <taxon>Neoptera</taxon>
        <taxon>Endopterygota</taxon>
        <taxon>Diptera</taxon>
        <taxon>Nematocera</taxon>
        <taxon>Chironomoidea</taxon>
        <taxon>Ceratopogonidae</taxon>
        <taxon>Ceratopogoninae</taxon>
        <taxon>Culicoides</taxon>
        <taxon>Monoculicoides</taxon>
    </lineage>
</organism>
<dbReference type="PRINTS" id="PR00109">
    <property type="entry name" value="TYRKINASE"/>
</dbReference>
<feature type="domain" description="Protein kinase" evidence="2">
    <location>
        <begin position="415"/>
        <end position="665"/>
    </location>
</feature>
<accession>A0A336MLS6</accession>
<dbReference type="Pfam" id="PF07714">
    <property type="entry name" value="PK_Tyr_Ser-Thr"/>
    <property type="match status" value="2"/>
</dbReference>
<dbReference type="OMA" id="IQGTHII"/>
<dbReference type="GO" id="GO:0007169">
    <property type="term" value="P:cell surface receptor protein tyrosine kinase signaling pathway"/>
    <property type="evidence" value="ECO:0007669"/>
    <property type="project" value="TreeGrafter"/>
</dbReference>
<dbReference type="InterPro" id="IPR050122">
    <property type="entry name" value="RTK"/>
</dbReference>
<dbReference type="GO" id="GO:0005524">
    <property type="term" value="F:ATP binding"/>
    <property type="evidence" value="ECO:0007669"/>
    <property type="project" value="InterPro"/>
</dbReference>
<protein>
    <submittedName>
        <fullName evidence="3">CSON003569 protein</fullName>
    </submittedName>
</protein>
<dbReference type="InterPro" id="IPR011009">
    <property type="entry name" value="Kinase-like_dom_sf"/>
</dbReference>
<dbReference type="InterPro" id="IPR000719">
    <property type="entry name" value="Prot_kinase_dom"/>
</dbReference>
<dbReference type="EMBL" id="UFQT01001666">
    <property type="protein sequence ID" value="SSX31362.1"/>
    <property type="molecule type" value="Genomic_DNA"/>
</dbReference>
<keyword evidence="1" id="KW-1133">Transmembrane helix</keyword>
<dbReference type="GO" id="GO:0004714">
    <property type="term" value="F:transmembrane receptor protein tyrosine kinase activity"/>
    <property type="evidence" value="ECO:0007669"/>
    <property type="project" value="TreeGrafter"/>
</dbReference>
<proteinExistence type="predicted"/>